<dbReference type="GO" id="GO:0003684">
    <property type="term" value="F:damaged DNA binding"/>
    <property type="evidence" value="ECO:0007669"/>
    <property type="project" value="InterPro"/>
</dbReference>
<evidence type="ECO:0000256" key="9">
    <source>
        <dbReference type="ARBA" id="ARBA00023204"/>
    </source>
</evidence>
<evidence type="ECO:0000256" key="13">
    <source>
        <dbReference type="ARBA" id="ARBA00044632"/>
    </source>
</evidence>
<keyword evidence="11" id="KW-0511">Multifunctional enzyme</keyword>
<gene>
    <name evidence="18" type="ORF">FB476_2299</name>
</gene>
<dbReference type="Proteomes" id="UP000315133">
    <property type="component" value="Unassembled WGS sequence"/>
</dbReference>
<dbReference type="SUPFAM" id="SSF46946">
    <property type="entry name" value="S13-like H2TH domain"/>
    <property type="match status" value="1"/>
</dbReference>
<feature type="domain" description="FPG-type" evidence="16">
    <location>
        <begin position="225"/>
        <end position="263"/>
    </location>
</feature>
<evidence type="ECO:0000256" key="4">
    <source>
        <dbReference type="ARBA" id="ARBA00022763"/>
    </source>
</evidence>
<comment type="catalytic activity">
    <reaction evidence="13">
        <text>2'-deoxyribonucleotide-(2'-deoxyribose 5'-phosphate)-2'-deoxyribonucleotide-DNA = a 3'-end 2'-deoxyribonucleotide-(2,3-dehydro-2,3-deoxyribose 5'-phosphate)-DNA + a 5'-end 5'-phospho-2'-deoxyribonucleoside-DNA + H(+)</text>
        <dbReference type="Rhea" id="RHEA:66592"/>
        <dbReference type="Rhea" id="RHEA-COMP:13180"/>
        <dbReference type="Rhea" id="RHEA-COMP:16897"/>
        <dbReference type="Rhea" id="RHEA-COMP:17067"/>
        <dbReference type="ChEBI" id="CHEBI:15378"/>
        <dbReference type="ChEBI" id="CHEBI:136412"/>
        <dbReference type="ChEBI" id="CHEBI:157695"/>
        <dbReference type="ChEBI" id="CHEBI:167181"/>
        <dbReference type="EC" id="4.2.99.18"/>
    </reaction>
</comment>
<keyword evidence="19" id="KW-1185">Reference proteome</keyword>
<dbReference type="CDD" id="cd08971">
    <property type="entry name" value="AcNei2_N"/>
    <property type="match status" value="1"/>
</dbReference>
<dbReference type="OrthoDB" id="9800855at2"/>
<dbReference type="SMART" id="SM01232">
    <property type="entry name" value="H2TH"/>
    <property type="match status" value="1"/>
</dbReference>
<dbReference type="AlphaFoldDB" id="A0A543KQN2"/>
<keyword evidence="6" id="KW-0378">Hydrolase</keyword>
<dbReference type="InterPro" id="IPR035937">
    <property type="entry name" value="FPG_N"/>
</dbReference>
<keyword evidence="3" id="KW-0479">Metal-binding</keyword>
<dbReference type="SUPFAM" id="SSF57716">
    <property type="entry name" value="Glucocorticoid receptor-like (DNA-binding domain)"/>
    <property type="match status" value="1"/>
</dbReference>
<dbReference type="PROSITE" id="PS51068">
    <property type="entry name" value="FPG_CAT"/>
    <property type="match status" value="1"/>
</dbReference>
<feature type="region of interest" description="Disordered" evidence="15">
    <location>
        <begin position="265"/>
        <end position="285"/>
    </location>
</feature>
<evidence type="ECO:0000256" key="1">
    <source>
        <dbReference type="ARBA" id="ARBA00009409"/>
    </source>
</evidence>
<evidence type="ECO:0000259" key="16">
    <source>
        <dbReference type="PROSITE" id="PS51066"/>
    </source>
</evidence>
<reference evidence="18 19" key="1">
    <citation type="submission" date="2019-06" db="EMBL/GenBank/DDBJ databases">
        <title>Sequencing the genomes of 1000 actinobacteria strains.</title>
        <authorList>
            <person name="Klenk H.-P."/>
        </authorList>
    </citation>
    <scope>NUCLEOTIDE SEQUENCE [LARGE SCALE GENOMIC DNA]</scope>
    <source>
        <strain evidence="18 19">DSM 12362</strain>
    </source>
</reference>
<sequence>MPEGDAVWRTARRLHRALAGQVLEGSDLRVPSLATADLAGRRTLEVVPRGKHLLHRMEGDLTLHSHLRMEGSWRVHPVARRHTFAARHTVRAMVWTSERVAVGDSLGMLDLVRTAEEHRVVGHLGPDLLDPGYDGALALSNVLADPARTVTEALLDQRNVAGMGTIFTAEPLFVHRINPWTPVGEVGADRVAEVLDTARRVLVLSCRTGRTTVTGRADVNADDAWVHGRVGLPCKRCGTTVRLATIGRQPQERVMFYCPTCQGGRAPTDDGSRQTPLGHGRARYA</sequence>
<dbReference type="SMART" id="SM00898">
    <property type="entry name" value="Fapy_DNA_glyco"/>
    <property type="match status" value="1"/>
</dbReference>
<evidence type="ECO:0000256" key="8">
    <source>
        <dbReference type="ARBA" id="ARBA00023125"/>
    </source>
</evidence>
<keyword evidence="8" id="KW-0238">DNA-binding</keyword>
<evidence type="ECO:0000256" key="15">
    <source>
        <dbReference type="SAM" id="MobiDB-lite"/>
    </source>
</evidence>
<dbReference type="EMBL" id="VFPU01000001">
    <property type="protein sequence ID" value="TQM97389.1"/>
    <property type="molecule type" value="Genomic_DNA"/>
</dbReference>
<dbReference type="InterPro" id="IPR044090">
    <property type="entry name" value="Nei2_N"/>
</dbReference>
<accession>A0A543KQN2</accession>
<dbReference type="InterPro" id="IPR010979">
    <property type="entry name" value="Ribosomal_uS13-like_H2TH"/>
</dbReference>
<dbReference type="InterPro" id="IPR012319">
    <property type="entry name" value="FPG_cat"/>
</dbReference>
<dbReference type="RefSeq" id="WP_141818889.1">
    <property type="nucleotide sequence ID" value="NZ_BAAAIL010000002.1"/>
</dbReference>
<evidence type="ECO:0000256" key="10">
    <source>
        <dbReference type="ARBA" id="ARBA00023239"/>
    </source>
</evidence>
<evidence type="ECO:0000256" key="2">
    <source>
        <dbReference type="ARBA" id="ARBA00012720"/>
    </source>
</evidence>
<keyword evidence="18" id="KW-0255">Endonuclease</keyword>
<evidence type="ECO:0000256" key="3">
    <source>
        <dbReference type="ARBA" id="ARBA00022723"/>
    </source>
</evidence>
<dbReference type="GO" id="GO:0140078">
    <property type="term" value="F:class I DNA-(apurinic or apyrimidinic site) endonuclease activity"/>
    <property type="evidence" value="ECO:0007669"/>
    <property type="project" value="UniProtKB-EC"/>
</dbReference>
<dbReference type="GO" id="GO:0000703">
    <property type="term" value="F:oxidized pyrimidine nucleobase lesion DNA N-glycosylase activity"/>
    <property type="evidence" value="ECO:0007669"/>
    <property type="project" value="TreeGrafter"/>
</dbReference>
<dbReference type="Gene3D" id="3.20.190.10">
    <property type="entry name" value="MutM-like, N-terminal"/>
    <property type="match status" value="1"/>
</dbReference>
<evidence type="ECO:0000256" key="11">
    <source>
        <dbReference type="ARBA" id="ARBA00023268"/>
    </source>
</evidence>
<dbReference type="InterPro" id="IPR015886">
    <property type="entry name" value="H2TH_FPG"/>
</dbReference>
<dbReference type="InterPro" id="IPR000214">
    <property type="entry name" value="Znf_DNA_glyclase/AP_lyase"/>
</dbReference>
<keyword evidence="5 14" id="KW-0863">Zinc-finger</keyword>
<evidence type="ECO:0000256" key="5">
    <source>
        <dbReference type="ARBA" id="ARBA00022771"/>
    </source>
</evidence>
<evidence type="ECO:0000313" key="19">
    <source>
        <dbReference type="Proteomes" id="UP000315133"/>
    </source>
</evidence>
<dbReference type="GO" id="GO:0006284">
    <property type="term" value="P:base-excision repair"/>
    <property type="evidence" value="ECO:0007669"/>
    <property type="project" value="InterPro"/>
</dbReference>
<organism evidence="18 19">
    <name type="scientific">Ornithinimicrobium humiphilum</name>
    <dbReference type="NCBI Taxonomy" id="125288"/>
    <lineage>
        <taxon>Bacteria</taxon>
        <taxon>Bacillati</taxon>
        <taxon>Actinomycetota</taxon>
        <taxon>Actinomycetes</taxon>
        <taxon>Micrococcales</taxon>
        <taxon>Ornithinimicrobiaceae</taxon>
        <taxon>Ornithinimicrobium</taxon>
    </lineage>
</organism>
<protein>
    <recommendedName>
        <fullName evidence="2">DNA-(apurinic or apyrimidinic site) lyase</fullName>
        <ecNumber evidence="2">4.2.99.18</ecNumber>
    </recommendedName>
</protein>
<keyword evidence="7" id="KW-0862">Zinc</keyword>
<dbReference type="Pfam" id="PF06831">
    <property type="entry name" value="H2TH"/>
    <property type="match status" value="1"/>
</dbReference>
<dbReference type="InterPro" id="IPR015887">
    <property type="entry name" value="DNA_glyclase_Znf_dom_DNA_BS"/>
</dbReference>
<evidence type="ECO:0000256" key="7">
    <source>
        <dbReference type="ARBA" id="ARBA00022833"/>
    </source>
</evidence>
<keyword evidence="12" id="KW-0326">Glycosidase</keyword>
<evidence type="ECO:0000256" key="14">
    <source>
        <dbReference type="PROSITE-ProRule" id="PRU00391"/>
    </source>
</evidence>
<dbReference type="GO" id="GO:0008270">
    <property type="term" value="F:zinc ion binding"/>
    <property type="evidence" value="ECO:0007669"/>
    <property type="project" value="UniProtKB-KW"/>
</dbReference>
<evidence type="ECO:0000256" key="6">
    <source>
        <dbReference type="ARBA" id="ARBA00022801"/>
    </source>
</evidence>
<feature type="domain" description="Formamidopyrimidine-DNA glycosylase catalytic" evidence="17">
    <location>
        <begin position="2"/>
        <end position="115"/>
    </location>
</feature>
<comment type="similarity">
    <text evidence="1">Belongs to the FPG family.</text>
</comment>
<comment type="caution">
    <text evidence="18">The sequence shown here is derived from an EMBL/GenBank/DDBJ whole genome shotgun (WGS) entry which is preliminary data.</text>
</comment>
<dbReference type="EC" id="4.2.99.18" evidence="2"/>
<dbReference type="Gene3D" id="1.10.8.50">
    <property type="match status" value="1"/>
</dbReference>
<evidence type="ECO:0000313" key="18">
    <source>
        <dbReference type="EMBL" id="TQM97389.1"/>
    </source>
</evidence>
<evidence type="ECO:0000259" key="17">
    <source>
        <dbReference type="PROSITE" id="PS51068"/>
    </source>
</evidence>
<proteinExistence type="inferred from homology"/>
<dbReference type="SUPFAM" id="SSF81624">
    <property type="entry name" value="N-terminal domain of MutM-like DNA repair proteins"/>
    <property type="match status" value="1"/>
</dbReference>
<keyword evidence="18" id="KW-0540">Nuclease</keyword>
<keyword evidence="4" id="KW-0227">DNA damage</keyword>
<keyword evidence="10" id="KW-0456">Lyase</keyword>
<evidence type="ECO:0000256" key="12">
    <source>
        <dbReference type="ARBA" id="ARBA00023295"/>
    </source>
</evidence>
<dbReference type="PROSITE" id="PS51066">
    <property type="entry name" value="ZF_FPG_2"/>
    <property type="match status" value="1"/>
</dbReference>
<dbReference type="PANTHER" id="PTHR42697:SF1">
    <property type="entry name" value="ENDONUCLEASE 8"/>
    <property type="match status" value="1"/>
</dbReference>
<dbReference type="PROSITE" id="PS01242">
    <property type="entry name" value="ZF_FPG_1"/>
    <property type="match status" value="1"/>
</dbReference>
<dbReference type="PANTHER" id="PTHR42697">
    <property type="entry name" value="ENDONUCLEASE 8"/>
    <property type="match status" value="1"/>
</dbReference>
<dbReference type="Pfam" id="PF01149">
    <property type="entry name" value="Fapy_DNA_glyco"/>
    <property type="match status" value="1"/>
</dbReference>
<name>A0A543KQN2_9MICO</name>
<keyword evidence="9" id="KW-0234">DNA repair</keyword>